<feature type="domain" description="ABC transmembrane type-1" evidence="9">
    <location>
        <begin position="62"/>
        <end position="280"/>
    </location>
</feature>
<dbReference type="RefSeq" id="WP_090232173.1">
    <property type="nucleotide sequence ID" value="NZ_FOJW01000001.1"/>
</dbReference>
<organism evidence="10 11">
    <name type="scientific">Lentibacillus halodurans</name>
    <dbReference type="NCBI Taxonomy" id="237679"/>
    <lineage>
        <taxon>Bacteria</taxon>
        <taxon>Bacillati</taxon>
        <taxon>Bacillota</taxon>
        <taxon>Bacilli</taxon>
        <taxon>Bacillales</taxon>
        <taxon>Bacillaceae</taxon>
        <taxon>Lentibacillus</taxon>
    </lineage>
</organism>
<dbReference type="InterPro" id="IPR035906">
    <property type="entry name" value="MetI-like_sf"/>
</dbReference>
<evidence type="ECO:0000259" key="9">
    <source>
        <dbReference type="PROSITE" id="PS50928"/>
    </source>
</evidence>
<evidence type="ECO:0000256" key="7">
    <source>
        <dbReference type="ARBA" id="ARBA00023136"/>
    </source>
</evidence>
<feature type="transmembrane region" description="Helical" evidence="8">
    <location>
        <begin position="66"/>
        <end position="87"/>
    </location>
</feature>
<comment type="subcellular location">
    <subcellularLocation>
        <location evidence="1 8">Cell membrane</location>
        <topology evidence="1 8">Multi-pass membrane protein</topology>
    </subcellularLocation>
</comment>
<feature type="transmembrane region" description="Helical" evidence="8">
    <location>
        <begin position="181"/>
        <end position="202"/>
    </location>
</feature>
<evidence type="ECO:0000256" key="4">
    <source>
        <dbReference type="ARBA" id="ARBA00022475"/>
    </source>
</evidence>
<evidence type="ECO:0000256" key="1">
    <source>
        <dbReference type="ARBA" id="ARBA00004651"/>
    </source>
</evidence>
<dbReference type="OrthoDB" id="9807065at2"/>
<keyword evidence="6 8" id="KW-1133">Transmembrane helix</keyword>
<dbReference type="NCBIfam" id="TIGR00974">
    <property type="entry name" value="3a0107s02c"/>
    <property type="match status" value="1"/>
</dbReference>
<evidence type="ECO:0000313" key="10">
    <source>
        <dbReference type="EMBL" id="SFA70857.1"/>
    </source>
</evidence>
<dbReference type="GO" id="GO:0035435">
    <property type="term" value="P:phosphate ion transmembrane transport"/>
    <property type="evidence" value="ECO:0007669"/>
    <property type="project" value="InterPro"/>
</dbReference>
<dbReference type="PROSITE" id="PS50928">
    <property type="entry name" value="ABC_TM1"/>
    <property type="match status" value="1"/>
</dbReference>
<evidence type="ECO:0000256" key="2">
    <source>
        <dbReference type="ARBA" id="ARBA00007069"/>
    </source>
</evidence>
<accession>A0A1I0V468</accession>
<feature type="transmembrane region" description="Helical" evidence="8">
    <location>
        <begin position="12"/>
        <end position="34"/>
    </location>
</feature>
<keyword evidence="5 8" id="KW-0812">Transmembrane</keyword>
<feature type="transmembrane region" description="Helical" evidence="8">
    <location>
        <begin position="99"/>
        <end position="123"/>
    </location>
</feature>
<keyword evidence="11" id="KW-1185">Reference proteome</keyword>
<evidence type="ECO:0000256" key="8">
    <source>
        <dbReference type="RuleBase" id="RU363043"/>
    </source>
</evidence>
<keyword evidence="3" id="KW-0813">Transport</keyword>
<name>A0A1I0V468_9BACI</name>
<reference evidence="10 11" key="1">
    <citation type="submission" date="2016-10" db="EMBL/GenBank/DDBJ databases">
        <authorList>
            <person name="de Groot N.N."/>
        </authorList>
    </citation>
    <scope>NUCLEOTIDE SEQUENCE [LARGE SCALE GENOMIC DNA]</scope>
    <source>
        <strain evidence="10 11">CGMCC 1.3702</strain>
    </source>
</reference>
<keyword evidence="4 8" id="KW-1003">Cell membrane</keyword>
<dbReference type="Gene3D" id="1.10.3720.10">
    <property type="entry name" value="MetI-like"/>
    <property type="match status" value="1"/>
</dbReference>
<dbReference type="InterPro" id="IPR000515">
    <property type="entry name" value="MetI-like"/>
</dbReference>
<protein>
    <recommendedName>
        <fullName evidence="8">Phosphate transport system permease protein PstA</fullName>
    </recommendedName>
</protein>
<keyword evidence="7 8" id="KW-0472">Membrane</keyword>
<dbReference type="InterPro" id="IPR005672">
    <property type="entry name" value="Phosphate_PstA"/>
</dbReference>
<dbReference type="STRING" id="237679.SAMN04488072_101153"/>
<feature type="transmembrane region" description="Helical" evidence="8">
    <location>
        <begin position="261"/>
        <end position="280"/>
    </location>
</feature>
<feature type="transmembrane region" description="Helical" evidence="8">
    <location>
        <begin position="129"/>
        <end position="149"/>
    </location>
</feature>
<gene>
    <name evidence="10" type="ORF">SAMN04488072_101153</name>
</gene>
<evidence type="ECO:0000256" key="5">
    <source>
        <dbReference type="ARBA" id="ARBA00022692"/>
    </source>
</evidence>
<proteinExistence type="inferred from homology"/>
<comment type="similarity">
    <text evidence="2 8">Belongs to the binding-protein-dependent transport system permease family. CysTW subfamily.</text>
</comment>
<dbReference type="CDD" id="cd06261">
    <property type="entry name" value="TM_PBP2"/>
    <property type="match status" value="1"/>
</dbReference>
<evidence type="ECO:0000256" key="3">
    <source>
        <dbReference type="ARBA" id="ARBA00022448"/>
    </source>
</evidence>
<dbReference type="PANTHER" id="PTHR43470">
    <property type="entry name" value="PHOSPHATE TRANSPORT SYSTEM PERMEASE PROTEIN PSTA-RELATED"/>
    <property type="match status" value="1"/>
</dbReference>
<dbReference type="PANTHER" id="PTHR43470:SF4">
    <property type="entry name" value="ABC TRANSPORTER PERMEASE PROTEIN YQGI-RELATED"/>
    <property type="match status" value="1"/>
</dbReference>
<dbReference type="GO" id="GO:0005315">
    <property type="term" value="F:phosphate transmembrane transporter activity"/>
    <property type="evidence" value="ECO:0007669"/>
    <property type="project" value="InterPro"/>
</dbReference>
<sequence length="296" mass="31903">MNSKLADKMATGVFVLIALIFISLLTALFSYILMRGLPVISWDFLTEASSVVREGGGIRDQLFNSFYILFVTLVITVPLGVAGGIYLAEYAKPGKITNFIRTCIEMLASLPSIVVGMFGLLLFVNLTGWGYSIIGGALALTMFNIPVMVRVTEDAIRSVPADQKQASLALGMTKWHTIKTVILPSAFPGILTGTILASGRIFGEAAALLFTVGLSTPELDYTNWNPFAETSPLNLFRPAETLAVHIWAVNTNGIMPDVTEIAAGASAVLVLSILLFNLLARFVGKIIEQKLTANKK</sequence>
<dbReference type="Proteomes" id="UP000198642">
    <property type="component" value="Unassembled WGS sequence"/>
</dbReference>
<dbReference type="SUPFAM" id="SSF161098">
    <property type="entry name" value="MetI-like"/>
    <property type="match status" value="1"/>
</dbReference>
<dbReference type="GO" id="GO:0005886">
    <property type="term" value="C:plasma membrane"/>
    <property type="evidence" value="ECO:0007669"/>
    <property type="project" value="UniProtKB-SubCell"/>
</dbReference>
<dbReference type="AlphaFoldDB" id="A0A1I0V468"/>
<evidence type="ECO:0000256" key="6">
    <source>
        <dbReference type="ARBA" id="ARBA00022989"/>
    </source>
</evidence>
<evidence type="ECO:0000313" key="11">
    <source>
        <dbReference type="Proteomes" id="UP000198642"/>
    </source>
</evidence>
<dbReference type="Pfam" id="PF00528">
    <property type="entry name" value="BPD_transp_1"/>
    <property type="match status" value="1"/>
</dbReference>
<dbReference type="EMBL" id="FOJW01000001">
    <property type="protein sequence ID" value="SFA70857.1"/>
    <property type="molecule type" value="Genomic_DNA"/>
</dbReference>